<accession>A0AAP0RRN0</accession>
<evidence type="ECO:0000313" key="7">
    <source>
        <dbReference type="EMBL" id="KAK9283094.1"/>
    </source>
</evidence>
<dbReference type="SUPFAM" id="SSF81382">
    <property type="entry name" value="Skp1 dimerisation domain-like"/>
    <property type="match status" value="1"/>
</dbReference>
<evidence type="ECO:0000313" key="8">
    <source>
        <dbReference type="Proteomes" id="UP001415857"/>
    </source>
</evidence>
<evidence type="ECO:0000259" key="6">
    <source>
        <dbReference type="Pfam" id="PF03931"/>
    </source>
</evidence>
<dbReference type="InterPro" id="IPR016072">
    <property type="entry name" value="Skp1_comp_dimer"/>
</dbReference>
<feature type="domain" description="SKP1 component dimerisation" evidence="5">
    <location>
        <begin position="103"/>
        <end position="150"/>
    </location>
</feature>
<dbReference type="GO" id="GO:0009867">
    <property type="term" value="P:jasmonic acid mediated signaling pathway"/>
    <property type="evidence" value="ECO:0007669"/>
    <property type="project" value="UniProtKB-ARBA"/>
</dbReference>
<evidence type="ECO:0000256" key="4">
    <source>
        <dbReference type="PIRNR" id="PIRNR028729"/>
    </source>
</evidence>
<dbReference type="InterPro" id="IPR001232">
    <property type="entry name" value="SKP1-like"/>
</dbReference>
<dbReference type="GO" id="GO:0016567">
    <property type="term" value="P:protein ubiquitination"/>
    <property type="evidence" value="ECO:0007669"/>
    <property type="project" value="UniProtKB-UniRule"/>
</dbReference>
<dbReference type="PIRSF" id="PIRSF028729">
    <property type="entry name" value="E3_ubiquit_lig_SCF_Skp"/>
    <property type="match status" value="1"/>
</dbReference>
<dbReference type="Proteomes" id="UP001415857">
    <property type="component" value="Unassembled WGS sequence"/>
</dbReference>
<dbReference type="Pfam" id="PF03931">
    <property type="entry name" value="Skp1_POZ"/>
    <property type="match status" value="1"/>
</dbReference>
<feature type="domain" description="SKP1 component POZ" evidence="6">
    <location>
        <begin position="7"/>
        <end position="66"/>
    </location>
</feature>
<proteinExistence type="inferred from homology"/>
<comment type="pathway">
    <text evidence="1 4">Protein modification; protein ubiquitination.</text>
</comment>
<dbReference type="AlphaFoldDB" id="A0AAP0RRN0"/>
<dbReference type="InterPro" id="IPR016897">
    <property type="entry name" value="SKP1"/>
</dbReference>
<dbReference type="PANTHER" id="PTHR11165">
    <property type="entry name" value="SKP1"/>
    <property type="match status" value="1"/>
</dbReference>
<dbReference type="SUPFAM" id="SSF54695">
    <property type="entry name" value="POZ domain"/>
    <property type="match status" value="1"/>
</dbReference>
<dbReference type="Gene3D" id="3.30.710.10">
    <property type="entry name" value="Potassium Channel Kv1.1, Chain A"/>
    <property type="match status" value="1"/>
</dbReference>
<dbReference type="InterPro" id="IPR011333">
    <property type="entry name" value="SKP1/BTB/POZ_sf"/>
</dbReference>
<dbReference type="Pfam" id="PF01466">
    <property type="entry name" value="Skp1"/>
    <property type="match status" value="1"/>
</dbReference>
<comment type="function">
    <text evidence="4">Involved in ubiquitination and subsequent proteasomal degradation of target proteins. Together with CUL1, RBX1 and a F-box protein, it forms a SCF E3 ubiquitin ligase complex. The functional specificity of this complex depends on the type of F-box protein. In the SCF complex, it serves as an adapter that links the F-box protein to CUL1.</text>
</comment>
<dbReference type="FunFam" id="3.30.710.10:FF:000026">
    <property type="entry name" value="E3 ubiquitin ligase complex SCF subunit"/>
    <property type="match status" value="1"/>
</dbReference>
<evidence type="ECO:0000256" key="1">
    <source>
        <dbReference type="ARBA" id="ARBA00004906"/>
    </source>
</evidence>
<sequence>MSPSKLKMLKLKASHGEVFEVEEYIAVQSKTIKNMVEDGCADTTIPVVNVDGKTLASVMEWCKIHADEKATADDLKKWDAEFAEKDQAELYDLIMAANYLNIKDLLDLMCWKVADIIKGKQPEEIRKIFNIVNDFTPEENEEIRSQNSWAFE</sequence>
<comment type="subunit">
    <text evidence="4">Part of a SCF (SKP1-cullin-F-box) protein ligase complex.</text>
</comment>
<reference evidence="7 8" key="1">
    <citation type="journal article" date="2024" name="Plant J.">
        <title>Genome sequences and population genomics reveal climatic adaptation and genomic divergence between two closely related sweetgum species.</title>
        <authorList>
            <person name="Xu W.Q."/>
            <person name="Ren C.Q."/>
            <person name="Zhang X.Y."/>
            <person name="Comes H.P."/>
            <person name="Liu X.H."/>
            <person name="Li Y.G."/>
            <person name="Kettle C.J."/>
            <person name="Jalonen R."/>
            <person name="Gaisberger H."/>
            <person name="Ma Y.Z."/>
            <person name="Qiu Y.X."/>
        </authorList>
    </citation>
    <scope>NUCLEOTIDE SEQUENCE [LARGE SCALE GENOMIC DNA]</scope>
    <source>
        <strain evidence="7">Hangzhou</strain>
    </source>
</reference>
<dbReference type="EMBL" id="JBBPBK010000006">
    <property type="protein sequence ID" value="KAK9283094.1"/>
    <property type="molecule type" value="Genomic_DNA"/>
</dbReference>
<gene>
    <name evidence="7" type="ORF">L1049_011324</name>
</gene>
<dbReference type="InterPro" id="IPR016073">
    <property type="entry name" value="Skp1_comp_POZ"/>
</dbReference>
<evidence type="ECO:0000256" key="2">
    <source>
        <dbReference type="ARBA" id="ARBA00009993"/>
    </source>
</evidence>
<comment type="similarity">
    <text evidence="2 4">Belongs to the SKP1 family.</text>
</comment>
<dbReference type="CDD" id="cd18322">
    <property type="entry name" value="BTB_POZ_SKP1"/>
    <property type="match status" value="1"/>
</dbReference>
<dbReference type="SMART" id="SM00512">
    <property type="entry name" value="Skp1"/>
    <property type="match status" value="1"/>
</dbReference>
<evidence type="ECO:0000256" key="3">
    <source>
        <dbReference type="ARBA" id="ARBA00022786"/>
    </source>
</evidence>
<keyword evidence="8" id="KW-1185">Reference proteome</keyword>
<comment type="caution">
    <text evidence="7">The sequence shown here is derived from an EMBL/GenBank/DDBJ whole genome shotgun (WGS) entry which is preliminary data.</text>
</comment>
<dbReference type="InterPro" id="IPR036296">
    <property type="entry name" value="SKP1-like_dim_sf"/>
</dbReference>
<keyword evidence="3 4" id="KW-0833">Ubl conjugation pathway</keyword>
<organism evidence="7 8">
    <name type="scientific">Liquidambar formosana</name>
    <name type="common">Formosan gum</name>
    <dbReference type="NCBI Taxonomy" id="63359"/>
    <lineage>
        <taxon>Eukaryota</taxon>
        <taxon>Viridiplantae</taxon>
        <taxon>Streptophyta</taxon>
        <taxon>Embryophyta</taxon>
        <taxon>Tracheophyta</taxon>
        <taxon>Spermatophyta</taxon>
        <taxon>Magnoliopsida</taxon>
        <taxon>eudicotyledons</taxon>
        <taxon>Gunneridae</taxon>
        <taxon>Pentapetalae</taxon>
        <taxon>Saxifragales</taxon>
        <taxon>Altingiaceae</taxon>
        <taxon>Liquidambar</taxon>
    </lineage>
</organism>
<evidence type="ECO:0000259" key="5">
    <source>
        <dbReference type="Pfam" id="PF01466"/>
    </source>
</evidence>
<name>A0AAP0RRN0_LIQFO</name>
<dbReference type="GO" id="GO:0006511">
    <property type="term" value="P:ubiquitin-dependent protein catabolic process"/>
    <property type="evidence" value="ECO:0007669"/>
    <property type="project" value="InterPro"/>
</dbReference>
<protein>
    <recommendedName>
        <fullName evidence="4">SKP1-like protein</fullName>
    </recommendedName>
</protein>